<accession>A0A7T6VM23</accession>
<keyword evidence="1" id="KW-0472">Membrane</keyword>
<evidence type="ECO:0000313" key="3">
    <source>
        <dbReference type="Proteomes" id="UP000596205"/>
    </source>
</evidence>
<feature type="transmembrane region" description="Helical" evidence="1">
    <location>
        <begin position="138"/>
        <end position="165"/>
    </location>
</feature>
<sequence>MTDRIMQTASGCVTSVSQKTISTKVWSNNLGWTTQGIEEIALRLDTLDAPLTLRTNATRNLFIVAGDRLKVAYTERGDHLAVYGIRNVTDGSVYLVRPARTLSARIDVIVTIGVLIAAALAIGVMSAVARSTDGMLDIFAWFGATAIGLFVLSTILRAVFGLVVWPEIRRLNQPGGKREMDAARHALSLARADTPHIRFI</sequence>
<keyword evidence="1" id="KW-1133">Transmembrane helix</keyword>
<dbReference type="RefSeq" id="WP_175750691.1">
    <property type="nucleotide sequence ID" value="NZ_CADETT010000004.1"/>
</dbReference>
<organism evidence="2 3">
    <name type="scientific">Burkholderia anthina</name>
    <dbReference type="NCBI Taxonomy" id="179879"/>
    <lineage>
        <taxon>Bacteria</taxon>
        <taxon>Pseudomonadati</taxon>
        <taxon>Pseudomonadota</taxon>
        <taxon>Betaproteobacteria</taxon>
        <taxon>Burkholderiales</taxon>
        <taxon>Burkholderiaceae</taxon>
        <taxon>Burkholderia</taxon>
        <taxon>Burkholderia cepacia complex</taxon>
    </lineage>
</organism>
<dbReference type="KEGG" id="bann:JFN94_21405"/>
<feature type="transmembrane region" description="Helical" evidence="1">
    <location>
        <begin position="106"/>
        <end position="126"/>
    </location>
</feature>
<reference evidence="2 3" key="1">
    <citation type="submission" date="2020-12" db="EMBL/GenBank/DDBJ databases">
        <title>Complete genome sequence of Burkholderia anthina BJQ0011.</title>
        <authorList>
            <person name="Xu Y."/>
        </authorList>
    </citation>
    <scope>NUCLEOTIDE SEQUENCE [LARGE SCALE GENOMIC DNA]</scope>
    <source>
        <strain evidence="2 3">BJQ0011</strain>
    </source>
</reference>
<gene>
    <name evidence="2" type="ORF">JFN94_21405</name>
</gene>
<keyword evidence="1" id="KW-0812">Transmembrane</keyword>
<dbReference type="EMBL" id="CP066770">
    <property type="protein sequence ID" value="QQK06395.1"/>
    <property type="molecule type" value="Genomic_DNA"/>
</dbReference>
<evidence type="ECO:0000313" key="2">
    <source>
        <dbReference type="EMBL" id="QQK06395.1"/>
    </source>
</evidence>
<proteinExistence type="predicted"/>
<dbReference type="AlphaFoldDB" id="A0A7T6VM23"/>
<dbReference type="Proteomes" id="UP000596205">
    <property type="component" value="Chromosome 2"/>
</dbReference>
<evidence type="ECO:0000256" key="1">
    <source>
        <dbReference type="SAM" id="Phobius"/>
    </source>
</evidence>
<name>A0A7T6VM23_9BURK</name>
<protein>
    <submittedName>
        <fullName evidence="2">Uncharacterized protein</fullName>
    </submittedName>
</protein>